<sequence>MPSATTTEEEEEDDDDDDDKIATLYSQLRRKHGKTKVHEWKNTVRQIRTKSNLKAFRPPVPPEHRPPLSIVKPSQMTLEIR</sequence>
<proteinExistence type="predicted"/>
<feature type="region of interest" description="Disordered" evidence="1">
    <location>
        <begin position="55"/>
        <end position="81"/>
    </location>
</feature>
<evidence type="ECO:0000256" key="1">
    <source>
        <dbReference type="SAM" id="MobiDB-lite"/>
    </source>
</evidence>
<dbReference type="Proteomes" id="UP001150941">
    <property type="component" value="Unassembled WGS sequence"/>
</dbReference>
<name>A0A9W9NE14_9EURO</name>
<evidence type="ECO:0000313" key="3">
    <source>
        <dbReference type="Proteomes" id="UP001150941"/>
    </source>
</evidence>
<feature type="compositionally biased region" description="Acidic residues" evidence="1">
    <location>
        <begin position="7"/>
        <end position="19"/>
    </location>
</feature>
<accession>A0A9W9NE14</accession>
<dbReference type="RefSeq" id="XP_058326080.1">
    <property type="nucleotide sequence ID" value="XM_058479512.1"/>
</dbReference>
<protein>
    <submittedName>
        <fullName evidence="2">Uncharacterized protein</fullName>
    </submittedName>
</protein>
<organism evidence="2 3">
    <name type="scientific">Penicillium chermesinum</name>
    <dbReference type="NCBI Taxonomy" id="63820"/>
    <lineage>
        <taxon>Eukaryota</taxon>
        <taxon>Fungi</taxon>
        <taxon>Dikarya</taxon>
        <taxon>Ascomycota</taxon>
        <taxon>Pezizomycotina</taxon>
        <taxon>Eurotiomycetes</taxon>
        <taxon>Eurotiomycetidae</taxon>
        <taxon>Eurotiales</taxon>
        <taxon>Aspergillaceae</taxon>
        <taxon>Penicillium</taxon>
    </lineage>
</organism>
<comment type="caution">
    <text evidence="2">The sequence shown here is derived from an EMBL/GenBank/DDBJ whole genome shotgun (WGS) entry which is preliminary data.</text>
</comment>
<evidence type="ECO:0000313" key="2">
    <source>
        <dbReference type="EMBL" id="KAJ5217209.1"/>
    </source>
</evidence>
<feature type="compositionally biased region" description="Polar residues" evidence="1">
    <location>
        <begin position="72"/>
        <end position="81"/>
    </location>
</feature>
<gene>
    <name evidence="2" type="ORF">N7468_010217</name>
</gene>
<reference evidence="2" key="2">
    <citation type="journal article" date="2023" name="IMA Fungus">
        <title>Comparative genomic study of the Penicillium genus elucidates a diverse pangenome and 15 lateral gene transfer events.</title>
        <authorList>
            <person name="Petersen C."/>
            <person name="Sorensen T."/>
            <person name="Nielsen M.R."/>
            <person name="Sondergaard T.E."/>
            <person name="Sorensen J.L."/>
            <person name="Fitzpatrick D.A."/>
            <person name="Frisvad J.C."/>
            <person name="Nielsen K.L."/>
        </authorList>
    </citation>
    <scope>NUCLEOTIDE SEQUENCE</scope>
    <source>
        <strain evidence="2">IBT 19713</strain>
    </source>
</reference>
<reference evidence="2" key="1">
    <citation type="submission" date="2022-11" db="EMBL/GenBank/DDBJ databases">
        <authorList>
            <person name="Petersen C."/>
        </authorList>
    </citation>
    <scope>NUCLEOTIDE SEQUENCE</scope>
    <source>
        <strain evidence="2">IBT 19713</strain>
    </source>
</reference>
<dbReference type="GeneID" id="83206816"/>
<feature type="region of interest" description="Disordered" evidence="1">
    <location>
        <begin position="1"/>
        <end position="20"/>
    </location>
</feature>
<dbReference type="AlphaFoldDB" id="A0A9W9NE14"/>
<keyword evidence="3" id="KW-1185">Reference proteome</keyword>
<dbReference type="EMBL" id="JAPQKS010000008">
    <property type="protein sequence ID" value="KAJ5217209.1"/>
    <property type="molecule type" value="Genomic_DNA"/>
</dbReference>